<evidence type="ECO:0000256" key="6">
    <source>
        <dbReference type="ARBA" id="ARBA00023136"/>
    </source>
</evidence>
<dbReference type="Gene3D" id="1.10.3430.10">
    <property type="entry name" value="Ammonium transporter AmtB like domains"/>
    <property type="match status" value="1"/>
</dbReference>
<dbReference type="EMBL" id="CP073721">
    <property type="protein sequence ID" value="UWZ34238.1"/>
    <property type="molecule type" value="Genomic_DNA"/>
</dbReference>
<feature type="transmembrane region" description="Helical" evidence="9">
    <location>
        <begin position="109"/>
        <end position="129"/>
    </location>
</feature>
<organism evidence="12 13">
    <name type="scientific">Dactylosporangium roseum</name>
    <dbReference type="NCBI Taxonomy" id="47989"/>
    <lineage>
        <taxon>Bacteria</taxon>
        <taxon>Bacillati</taxon>
        <taxon>Actinomycetota</taxon>
        <taxon>Actinomycetes</taxon>
        <taxon>Micromonosporales</taxon>
        <taxon>Micromonosporaceae</taxon>
        <taxon>Dactylosporangium</taxon>
    </lineage>
</organism>
<keyword evidence="6 9" id="KW-0472">Membrane</keyword>
<dbReference type="RefSeq" id="WP_260723542.1">
    <property type="nucleotide sequence ID" value="NZ_BAAABS010000025.1"/>
</dbReference>
<feature type="transmembrane region" description="Helical" evidence="9">
    <location>
        <begin position="174"/>
        <end position="194"/>
    </location>
</feature>
<comment type="similarity">
    <text evidence="2 9">Belongs to the ammonia transporter channel (TC 1.A.11.2) family.</text>
</comment>
<proteinExistence type="inferred from homology"/>
<feature type="domain" description="Ammonium transporter AmtB-like" evidence="11">
    <location>
        <begin position="11"/>
        <end position="415"/>
    </location>
</feature>
<feature type="transmembrane region" description="Helical" evidence="9">
    <location>
        <begin position="267"/>
        <end position="284"/>
    </location>
</feature>
<keyword evidence="13" id="KW-1185">Reference proteome</keyword>
<feature type="transmembrane region" description="Helical" evidence="9">
    <location>
        <begin position="206"/>
        <end position="227"/>
    </location>
</feature>
<dbReference type="NCBIfam" id="TIGR00836">
    <property type="entry name" value="amt"/>
    <property type="match status" value="1"/>
</dbReference>
<evidence type="ECO:0000259" key="11">
    <source>
        <dbReference type="Pfam" id="PF00909"/>
    </source>
</evidence>
<evidence type="ECO:0000256" key="9">
    <source>
        <dbReference type="RuleBase" id="RU362002"/>
    </source>
</evidence>
<name>A0ABY5YWV4_9ACTN</name>
<dbReference type="PANTHER" id="PTHR43029:SF10">
    <property type="entry name" value="AMMONIUM TRANSPORTER MEP2"/>
    <property type="match status" value="1"/>
</dbReference>
<feature type="transmembrane region" description="Helical" evidence="9">
    <location>
        <begin position="290"/>
        <end position="311"/>
    </location>
</feature>
<evidence type="ECO:0000256" key="3">
    <source>
        <dbReference type="ARBA" id="ARBA00022448"/>
    </source>
</evidence>
<keyword evidence="5 9" id="KW-1133">Transmembrane helix</keyword>
<feature type="compositionally biased region" description="Low complexity" evidence="10">
    <location>
        <begin position="430"/>
        <end position="440"/>
    </location>
</feature>
<accession>A0ABY5YWV4</accession>
<feature type="region of interest" description="Disordered" evidence="10">
    <location>
        <begin position="423"/>
        <end position="453"/>
    </location>
</feature>
<evidence type="ECO:0000313" key="13">
    <source>
        <dbReference type="Proteomes" id="UP001058271"/>
    </source>
</evidence>
<keyword evidence="3 9" id="KW-0813">Transport</keyword>
<keyword evidence="4 9" id="KW-0812">Transmembrane</keyword>
<gene>
    <name evidence="12" type="ORF">Drose_23685</name>
</gene>
<evidence type="ECO:0000256" key="7">
    <source>
        <dbReference type="ARBA" id="ARBA00023177"/>
    </source>
</evidence>
<evidence type="ECO:0000256" key="4">
    <source>
        <dbReference type="ARBA" id="ARBA00022692"/>
    </source>
</evidence>
<dbReference type="Proteomes" id="UP001058271">
    <property type="component" value="Chromosome"/>
</dbReference>
<dbReference type="PANTHER" id="PTHR43029">
    <property type="entry name" value="AMMONIUM TRANSPORTER MEP2"/>
    <property type="match status" value="1"/>
</dbReference>
<evidence type="ECO:0000256" key="5">
    <source>
        <dbReference type="ARBA" id="ARBA00022989"/>
    </source>
</evidence>
<reference evidence="12" key="1">
    <citation type="submission" date="2021-04" db="EMBL/GenBank/DDBJ databases">
        <title>Biosynthetic gene clusters of Dactylosporangioum roseum.</title>
        <authorList>
            <person name="Hartkoorn R.C."/>
            <person name="Beaudoing E."/>
            <person name="Hot D."/>
            <person name="Moureu S."/>
        </authorList>
    </citation>
    <scope>NUCLEOTIDE SEQUENCE</scope>
    <source>
        <strain evidence="12">NRRL B-16295</strain>
    </source>
</reference>
<comment type="subcellular location">
    <subcellularLocation>
        <location evidence="9">Cell membrane</location>
        <topology evidence="9">Multi-pass membrane protein</topology>
    </subcellularLocation>
    <subcellularLocation>
        <location evidence="1">Membrane</location>
        <topology evidence="1">Multi-pass membrane protein</topology>
    </subcellularLocation>
</comment>
<dbReference type="InterPro" id="IPR024041">
    <property type="entry name" value="NH4_transpt_AmtB-like_dom"/>
</dbReference>
<feature type="transmembrane region" description="Helical" evidence="9">
    <location>
        <begin position="12"/>
        <end position="32"/>
    </location>
</feature>
<evidence type="ECO:0000313" key="12">
    <source>
        <dbReference type="EMBL" id="UWZ34238.1"/>
    </source>
</evidence>
<evidence type="ECO:0000256" key="1">
    <source>
        <dbReference type="ARBA" id="ARBA00004141"/>
    </source>
</evidence>
<feature type="transmembrane region" description="Helical" evidence="9">
    <location>
        <begin position="239"/>
        <end position="260"/>
    </location>
</feature>
<evidence type="ECO:0000256" key="2">
    <source>
        <dbReference type="ARBA" id="ARBA00005887"/>
    </source>
</evidence>
<sequence length="554" mass="57492">MPNVLNGADTAWVLLCAALVLFMTPGLAFFYAGQVSSRNTLAMLQQNFIPLGVVSIAWILLGYTIAFGDDAGTGLVGNLKLFGLVQAGTTPAPAPAFHVVAPGVTIPTLAFVTFQMMFAIITPALITGATAGRLRLIGWAVFIAIWSVIVYAPIAHWLWHPGGWLAGLGAQDWAGGMVVHTSAGAAVLAMLIVIGRRRNWPKLGTLPNSLPLTIVGAGVLWFGWFGFNAGDGLRADMVAAQAMINTHVAAAAGLVVWLIAERLRSGHATVLGGASGAVAGLATITPCAGYVSTLSSLAIGAIAGLVCCLALRVKFRLGFDDALDVVAVHFVGGVLGSLLLGFFGQRSANSLGANGLFFGGGGGLLGRQVVAVLAVAAFSFGLTWLIAVAVERTVGLRVPPADEGRLDRVQQAVEAYHLDAISGLPGSGGPEARPAAAPTREVPRPVPEAPGSATSLVTGLLDPERVHTDELEDALSRAGASSVVVTEAHAAVETPQAQTVRGYRRNLELASRLRVEVLVAERGVGAVLDVFDRFSAEHPEGFVQVVRPNASIQR</sequence>
<feature type="transmembrane region" description="Helical" evidence="9">
    <location>
        <begin position="44"/>
        <end position="66"/>
    </location>
</feature>
<dbReference type="SUPFAM" id="SSF111352">
    <property type="entry name" value="Ammonium transporter"/>
    <property type="match status" value="1"/>
</dbReference>
<feature type="transmembrane region" description="Helical" evidence="9">
    <location>
        <begin position="364"/>
        <end position="390"/>
    </location>
</feature>
<dbReference type="Pfam" id="PF00909">
    <property type="entry name" value="Ammonium_transp"/>
    <property type="match status" value="1"/>
</dbReference>
<dbReference type="InterPro" id="IPR001905">
    <property type="entry name" value="Ammonium_transpt"/>
</dbReference>
<feature type="transmembrane region" description="Helical" evidence="9">
    <location>
        <begin position="136"/>
        <end position="154"/>
    </location>
</feature>
<protein>
    <recommendedName>
        <fullName evidence="8 9">Ammonium transporter</fullName>
    </recommendedName>
</protein>
<dbReference type="InterPro" id="IPR029020">
    <property type="entry name" value="Ammonium/urea_transptr"/>
</dbReference>
<keyword evidence="7 9" id="KW-0924">Ammonia transport</keyword>
<evidence type="ECO:0000256" key="8">
    <source>
        <dbReference type="ARBA" id="ARBA00050025"/>
    </source>
</evidence>
<feature type="transmembrane region" description="Helical" evidence="9">
    <location>
        <begin position="323"/>
        <end position="344"/>
    </location>
</feature>
<evidence type="ECO:0000256" key="10">
    <source>
        <dbReference type="SAM" id="MobiDB-lite"/>
    </source>
</evidence>